<dbReference type="PANTHER" id="PTHR37984">
    <property type="entry name" value="PROTEIN CBG26694"/>
    <property type="match status" value="1"/>
</dbReference>
<keyword evidence="3" id="KW-1185">Reference proteome</keyword>
<dbReference type="InterPro" id="IPR012337">
    <property type="entry name" value="RNaseH-like_sf"/>
</dbReference>
<accession>A0A6G0HP58</accession>
<comment type="caution">
    <text evidence="2">The sequence shown here is derived from an EMBL/GenBank/DDBJ whole genome shotgun (WGS) entry which is preliminary data.</text>
</comment>
<reference evidence="2 3" key="1">
    <citation type="submission" date="2019-07" db="EMBL/GenBank/DDBJ databases">
        <title>Chromosome genome assembly for large yellow croaker.</title>
        <authorList>
            <person name="Xiao S."/>
        </authorList>
    </citation>
    <scope>NUCLEOTIDE SEQUENCE [LARGE SCALE GENOMIC DNA]</scope>
    <source>
        <strain evidence="2">JMULYC20181020</strain>
        <tissue evidence="2">Muscle</tissue>
    </source>
</reference>
<dbReference type="SUPFAM" id="SSF53098">
    <property type="entry name" value="Ribonuclease H-like"/>
    <property type="match status" value="1"/>
</dbReference>
<gene>
    <name evidence="2" type="ORF">D5F01_LYC21597</name>
</gene>
<feature type="compositionally biased region" description="Basic residues" evidence="1">
    <location>
        <begin position="269"/>
        <end position="283"/>
    </location>
</feature>
<dbReference type="Proteomes" id="UP000424527">
    <property type="component" value="Unassembled WGS sequence"/>
</dbReference>
<evidence type="ECO:0008006" key="4">
    <source>
        <dbReference type="Google" id="ProtNLM"/>
    </source>
</evidence>
<evidence type="ECO:0000256" key="1">
    <source>
        <dbReference type="SAM" id="MobiDB-lite"/>
    </source>
</evidence>
<name>A0A6G0HP58_LARCR</name>
<sequence length="283" mass="31874">MQEEMLNKLHEGHQGITKCVATCAREAHNAAEPLLTTQLPDRPWQRVAADLFQWDNAMYPVVVDYYIEVANLTSTTTAHVTGKLKSIFSRHGVPETVVTDNGPQVSAVEFTTSSPCYAQSNGEAERAMRTVKSLLKKGEDPHKALMAYRATPLSHGSSPAQLLMGRNIRTPLPVSQKKLQPGWPDLRAFQRKDQDLKEKQASWFNKRDNTKTRQELRPGQKVWVKNTKETGTVSGPAETPRSYNIDLPSGSLRRNRSHIRVIPETPSKSRPHRTIRPPKRLDL</sequence>
<dbReference type="EMBL" id="REGW02000021">
    <property type="protein sequence ID" value="KAE8281019.1"/>
    <property type="molecule type" value="Genomic_DNA"/>
</dbReference>
<feature type="region of interest" description="Disordered" evidence="1">
    <location>
        <begin position="228"/>
        <end position="251"/>
    </location>
</feature>
<dbReference type="FunFam" id="3.30.420.10:FF:000063">
    <property type="entry name" value="Retrovirus-related Pol polyprotein from transposon 297-like Protein"/>
    <property type="match status" value="1"/>
</dbReference>
<dbReference type="AlphaFoldDB" id="A0A6G0HP58"/>
<dbReference type="Gene3D" id="3.30.420.10">
    <property type="entry name" value="Ribonuclease H-like superfamily/Ribonuclease H"/>
    <property type="match status" value="1"/>
</dbReference>
<organism evidence="2 3">
    <name type="scientific">Larimichthys crocea</name>
    <name type="common">Large yellow croaker</name>
    <name type="synonym">Pseudosciaena crocea</name>
    <dbReference type="NCBI Taxonomy" id="215358"/>
    <lineage>
        <taxon>Eukaryota</taxon>
        <taxon>Metazoa</taxon>
        <taxon>Chordata</taxon>
        <taxon>Craniata</taxon>
        <taxon>Vertebrata</taxon>
        <taxon>Euteleostomi</taxon>
        <taxon>Actinopterygii</taxon>
        <taxon>Neopterygii</taxon>
        <taxon>Teleostei</taxon>
        <taxon>Neoteleostei</taxon>
        <taxon>Acanthomorphata</taxon>
        <taxon>Eupercaria</taxon>
        <taxon>Sciaenidae</taxon>
        <taxon>Larimichthys</taxon>
    </lineage>
</organism>
<feature type="region of interest" description="Disordered" evidence="1">
    <location>
        <begin position="264"/>
        <end position="283"/>
    </location>
</feature>
<proteinExistence type="predicted"/>
<dbReference type="InterPro" id="IPR036397">
    <property type="entry name" value="RNaseH_sf"/>
</dbReference>
<dbReference type="GO" id="GO:0003676">
    <property type="term" value="F:nucleic acid binding"/>
    <property type="evidence" value="ECO:0007669"/>
    <property type="project" value="InterPro"/>
</dbReference>
<evidence type="ECO:0000313" key="3">
    <source>
        <dbReference type="Proteomes" id="UP000424527"/>
    </source>
</evidence>
<dbReference type="InterPro" id="IPR050951">
    <property type="entry name" value="Retrovirus_Pol_polyprotein"/>
</dbReference>
<dbReference type="PANTHER" id="PTHR37984:SF9">
    <property type="entry name" value="INTEGRASE CATALYTIC DOMAIN-CONTAINING PROTEIN"/>
    <property type="match status" value="1"/>
</dbReference>
<protein>
    <recommendedName>
        <fullName evidence="4">Integrase catalytic domain-containing protein</fullName>
    </recommendedName>
</protein>
<evidence type="ECO:0000313" key="2">
    <source>
        <dbReference type="EMBL" id="KAE8281019.1"/>
    </source>
</evidence>